<comment type="catalytic activity">
    <reaction evidence="10 11">
        <text>L-arginyl-[protein] + NAD(+) = N(omega)-(ADP-D-ribosyl)-L-arginyl-[protein] + nicotinamide + H(+)</text>
        <dbReference type="Rhea" id="RHEA:19149"/>
        <dbReference type="Rhea" id="RHEA-COMP:10532"/>
        <dbReference type="Rhea" id="RHEA-COMP:15087"/>
        <dbReference type="ChEBI" id="CHEBI:15378"/>
        <dbReference type="ChEBI" id="CHEBI:17154"/>
        <dbReference type="ChEBI" id="CHEBI:29965"/>
        <dbReference type="ChEBI" id="CHEBI:57540"/>
        <dbReference type="ChEBI" id="CHEBI:142554"/>
        <dbReference type="EC" id="2.4.2.31"/>
    </reaction>
</comment>
<keyword evidence="8 11" id="KW-0521">NADP</keyword>
<keyword evidence="5 11" id="KW-0328">Glycosyltransferase</keyword>
<keyword evidence="3" id="KW-0964">Secreted</keyword>
<evidence type="ECO:0000256" key="11">
    <source>
        <dbReference type="RuleBase" id="RU361228"/>
    </source>
</evidence>
<dbReference type="EMBL" id="VZSW01003050">
    <property type="protein sequence ID" value="NXY39160.1"/>
    <property type="molecule type" value="Genomic_DNA"/>
</dbReference>
<keyword evidence="4" id="KW-0800">Toxin</keyword>
<dbReference type="EC" id="2.4.2.31" evidence="11"/>
<keyword evidence="13" id="KW-1185">Reference proteome</keyword>
<accession>A0A7L4JE53</accession>
<keyword evidence="11" id="KW-0520">NAD</keyword>
<name>A0A7L4JE53_9PASS</name>
<evidence type="ECO:0000256" key="3">
    <source>
        <dbReference type="ARBA" id="ARBA00022525"/>
    </source>
</evidence>
<sequence>MAALAHTLALLTMLMATKAIELKPLIIEQITGCRSAPSKDLPPLKRPEFQQNPLFAQVWAKATDEWQRRGPPESPLSPEQAIAIMAYMMKDMYKEFNAALRMAGHSTREHQDNFHFKMLHVLLTEALAVLRDAQKWNCKELLHQVCGVQFKAKRGDTVHFGEFTSMSLNETTGNCSGKETLLQVYTCEGADISSFSDNSQNWGVLIPPFEIFEVTKVTETGDKAVIQLHSAGTDNDGGCDDLPDDTTGGSISMAPFHLGGFLLASTALAMTTGIL</sequence>
<dbReference type="GO" id="GO:0106274">
    <property type="term" value="F:NAD+-protein-arginine ADP-ribosyltransferase activity"/>
    <property type="evidence" value="ECO:0007669"/>
    <property type="project" value="UniProtKB-EC"/>
</dbReference>
<dbReference type="Gene3D" id="3.90.176.10">
    <property type="entry name" value="Toxin ADP-ribosyltransferase, Chain A, domain 1"/>
    <property type="match status" value="1"/>
</dbReference>
<evidence type="ECO:0000256" key="2">
    <source>
        <dbReference type="ARBA" id="ARBA00009558"/>
    </source>
</evidence>
<keyword evidence="11" id="KW-0732">Signal</keyword>
<keyword evidence="9" id="KW-0843">Virulence</keyword>
<feature type="chain" id="PRO_5029942444" description="NAD(P)(+)--arginine ADP-ribosyltransferase" evidence="11">
    <location>
        <begin position="20"/>
        <end position="275"/>
    </location>
</feature>
<keyword evidence="7" id="KW-0548">Nucleotidyltransferase</keyword>
<dbReference type="Pfam" id="PF01129">
    <property type="entry name" value="ART"/>
    <property type="match status" value="1"/>
</dbReference>
<comment type="subcellular location">
    <subcellularLocation>
        <location evidence="1">Secreted</location>
    </subcellularLocation>
</comment>
<comment type="similarity">
    <text evidence="2 11">Belongs to the Arg-specific ADP-ribosyltransferase family.</text>
</comment>
<dbReference type="InterPro" id="IPR000768">
    <property type="entry name" value="ART"/>
</dbReference>
<dbReference type="InterPro" id="IPR050999">
    <property type="entry name" value="ADP-ribosyltransferase_ARG"/>
</dbReference>
<proteinExistence type="inferred from homology"/>
<evidence type="ECO:0000313" key="13">
    <source>
        <dbReference type="Proteomes" id="UP000572837"/>
    </source>
</evidence>
<dbReference type="PRINTS" id="PR00970">
    <property type="entry name" value="RIBTRNSFRASE"/>
</dbReference>
<dbReference type="PANTHER" id="PTHR10339">
    <property type="entry name" value="ADP-RIBOSYLTRANSFERASE"/>
    <property type="match status" value="1"/>
</dbReference>
<dbReference type="PANTHER" id="PTHR10339:SF25">
    <property type="entry name" value="SECRETED EXOENZYME S"/>
    <property type="match status" value="1"/>
</dbReference>
<dbReference type="GO" id="GO:0003950">
    <property type="term" value="F:NAD+ poly-ADP-ribosyltransferase activity"/>
    <property type="evidence" value="ECO:0007669"/>
    <property type="project" value="TreeGrafter"/>
</dbReference>
<feature type="non-terminal residue" evidence="12">
    <location>
        <position position="275"/>
    </location>
</feature>
<evidence type="ECO:0000256" key="7">
    <source>
        <dbReference type="ARBA" id="ARBA00022695"/>
    </source>
</evidence>
<comment type="caution">
    <text evidence="12">The sequence shown here is derived from an EMBL/GenBank/DDBJ whole genome shotgun (WGS) entry which is preliminary data.</text>
</comment>
<evidence type="ECO:0000256" key="8">
    <source>
        <dbReference type="ARBA" id="ARBA00022857"/>
    </source>
</evidence>
<dbReference type="GO" id="GO:0016779">
    <property type="term" value="F:nucleotidyltransferase activity"/>
    <property type="evidence" value="ECO:0007669"/>
    <property type="project" value="UniProtKB-KW"/>
</dbReference>
<keyword evidence="6 11" id="KW-0808">Transferase</keyword>
<dbReference type="GO" id="GO:0005576">
    <property type="term" value="C:extracellular region"/>
    <property type="evidence" value="ECO:0007669"/>
    <property type="project" value="UniProtKB-SubCell"/>
</dbReference>
<organism evidence="12 13">
    <name type="scientific">Pomatorhinus ruficollis</name>
    <name type="common">streak-breasted scimitar babbler</name>
    <dbReference type="NCBI Taxonomy" id="932028"/>
    <lineage>
        <taxon>Eukaryota</taxon>
        <taxon>Metazoa</taxon>
        <taxon>Chordata</taxon>
        <taxon>Craniata</taxon>
        <taxon>Vertebrata</taxon>
        <taxon>Euteleostomi</taxon>
        <taxon>Archelosauria</taxon>
        <taxon>Archosauria</taxon>
        <taxon>Dinosauria</taxon>
        <taxon>Saurischia</taxon>
        <taxon>Theropoda</taxon>
        <taxon>Coelurosauria</taxon>
        <taxon>Aves</taxon>
        <taxon>Neognathae</taxon>
        <taxon>Neoaves</taxon>
        <taxon>Telluraves</taxon>
        <taxon>Australaves</taxon>
        <taxon>Passeriformes</taxon>
        <taxon>Sylvioidea</taxon>
        <taxon>Timaliidae</taxon>
        <taxon>Pomatorhinus</taxon>
    </lineage>
</organism>
<dbReference type="Proteomes" id="UP000572837">
    <property type="component" value="Unassembled WGS sequence"/>
</dbReference>
<feature type="non-terminal residue" evidence="12">
    <location>
        <position position="1"/>
    </location>
</feature>
<gene>
    <name evidence="12" type="primary">Nrt2_0</name>
    <name evidence="12" type="ORF">PORRUF_R14149</name>
</gene>
<evidence type="ECO:0000313" key="12">
    <source>
        <dbReference type="EMBL" id="NXY39160.1"/>
    </source>
</evidence>
<evidence type="ECO:0000256" key="4">
    <source>
        <dbReference type="ARBA" id="ARBA00022656"/>
    </source>
</evidence>
<evidence type="ECO:0000256" key="6">
    <source>
        <dbReference type="ARBA" id="ARBA00022679"/>
    </source>
</evidence>
<dbReference type="PROSITE" id="PS51996">
    <property type="entry name" value="TR_MART"/>
    <property type="match status" value="1"/>
</dbReference>
<evidence type="ECO:0000256" key="5">
    <source>
        <dbReference type="ARBA" id="ARBA00022676"/>
    </source>
</evidence>
<feature type="signal peptide" evidence="11">
    <location>
        <begin position="1"/>
        <end position="19"/>
    </location>
</feature>
<evidence type="ECO:0000256" key="1">
    <source>
        <dbReference type="ARBA" id="ARBA00004613"/>
    </source>
</evidence>
<dbReference type="SUPFAM" id="SSF56399">
    <property type="entry name" value="ADP-ribosylation"/>
    <property type="match status" value="1"/>
</dbReference>
<evidence type="ECO:0000256" key="9">
    <source>
        <dbReference type="ARBA" id="ARBA00023026"/>
    </source>
</evidence>
<dbReference type="GO" id="GO:0090729">
    <property type="term" value="F:toxin activity"/>
    <property type="evidence" value="ECO:0007669"/>
    <property type="project" value="UniProtKB-KW"/>
</dbReference>
<protein>
    <recommendedName>
        <fullName evidence="11">NAD(P)(+)--arginine ADP-ribosyltransferase</fullName>
        <ecNumber evidence="11">2.4.2.31</ecNumber>
    </recommendedName>
    <alternativeName>
        <fullName evidence="11">Mono(ADP-ribosyl)transferase</fullName>
    </alternativeName>
</protein>
<reference evidence="12 13" key="1">
    <citation type="submission" date="2020-02" db="EMBL/GenBank/DDBJ databases">
        <title>Bird 10,000 Genomes (B10K) Project - Family phase.</title>
        <authorList>
            <person name="Zhang G."/>
        </authorList>
    </citation>
    <scope>NUCLEOTIDE SEQUENCE [LARGE SCALE GENOMIC DNA]</scope>
    <source>
        <strain evidence="12">B10K-IZ-033-81</strain>
        <tissue evidence="12">Muscle</tissue>
    </source>
</reference>
<dbReference type="AlphaFoldDB" id="A0A7L4JE53"/>
<evidence type="ECO:0000256" key="10">
    <source>
        <dbReference type="ARBA" id="ARBA00047597"/>
    </source>
</evidence>